<feature type="domain" description="Glycosyltransferase 2-like" evidence="1">
    <location>
        <begin position="8"/>
        <end position="101"/>
    </location>
</feature>
<dbReference type="Gene3D" id="3.90.550.10">
    <property type="entry name" value="Spore Coat Polysaccharide Biosynthesis Protein SpsA, Chain A"/>
    <property type="match status" value="1"/>
</dbReference>
<dbReference type="Proteomes" id="UP000182178">
    <property type="component" value="Unassembled WGS sequence"/>
</dbReference>
<keyword evidence="3" id="KW-1185">Reference proteome</keyword>
<organism evidence="2 3">
    <name type="scientific">Chelatococcus sambhunathii</name>
    <dbReference type="NCBI Taxonomy" id="363953"/>
    <lineage>
        <taxon>Bacteria</taxon>
        <taxon>Pseudomonadati</taxon>
        <taxon>Pseudomonadota</taxon>
        <taxon>Alphaproteobacteria</taxon>
        <taxon>Hyphomicrobiales</taxon>
        <taxon>Chelatococcaceae</taxon>
        <taxon>Chelatococcus</taxon>
    </lineage>
</organism>
<evidence type="ECO:0000259" key="1">
    <source>
        <dbReference type="Pfam" id="PF00535"/>
    </source>
</evidence>
<accession>A0ABM9U408</accession>
<dbReference type="RefSeq" id="WP_157672320.1">
    <property type="nucleotide sequence ID" value="NZ_CYHC01000003.1"/>
</dbReference>
<protein>
    <submittedName>
        <fullName evidence="2">Glycosyltransferase involved in cell wall bisynthesis</fullName>
    </submittedName>
</protein>
<dbReference type="EMBL" id="CYHC01000003">
    <property type="protein sequence ID" value="CUA86814.1"/>
    <property type="molecule type" value="Genomic_DNA"/>
</dbReference>
<sequence length="295" mass="34030">MKKAPIISFVTPSFNRTESIARCIESIPINVRDKVEHIIVDGQSTDGTIDVIKGYPHVRLICEPDDGLYDALNKGVMAAQGRYIGYLATDDVLDREFFNKVSWGDVENEASDVLGFGFSIIHGVEKKFCAPSVFDIEGVFRGAAPIFSILIRRDLFLKIGLYDVRFKIASDMDFLLRLEAVRPTYKAFDFALYKFIRHEASLTGHSGVARFREYEDVIMIIEENRKRASSKKEYNALAKERIGGIVEYFMEHHLLFRAGRSRVLRREVVRYVLRKYAKTYSEKVRRRIVRIWRGI</sequence>
<dbReference type="InterPro" id="IPR029044">
    <property type="entry name" value="Nucleotide-diphossugar_trans"/>
</dbReference>
<gene>
    <name evidence="2" type="ORF">Ga0061061_10329</name>
</gene>
<dbReference type="PANTHER" id="PTHR22916:SF3">
    <property type="entry name" value="UDP-GLCNAC:BETAGAL BETA-1,3-N-ACETYLGLUCOSAMINYLTRANSFERASE-LIKE PROTEIN 1"/>
    <property type="match status" value="1"/>
</dbReference>
<dbReference type="InterPro" id="IPR001173">
    <property type="entry name" value="Glyco_trans_2-like"/>
</dbReference>
<proteinExistence type="predicted"/>
<dbReference type="Pfam" id="PF00535">
    <property type="entry name" value="Glycos_transf_2"/>
    <property type="match status" value="1"/>
</dbReference>
<comment type="caution">
    <text evidence="2">The sequence shown here is derived from an EMBL/GenBank/DDBJ whole genome shotgun (WGS) entry which is preliminary data.</text>
</comment>
<dbReference type="SUPFAM" id="SSF53448">
    <property type="entry name" value="Nucleotide-diphospho-sugar transferases"/>
    <property type="match status" value="1"/>
</dbReference>
<name>A0ABM9U408_9HYPH</name>
<evidence type="ECO:0000313" key="3">
    <source>
        <dbReference type="Proteomes" id="UP000182178"/>
    </source>
</evidence>
<evidence type="ECO:0000313" key="2">
    <source>
        <dbReference type="EMBL" id="CUA86814.1"/>
    </source>
</evidence>
<dbReference type="PANTHER" id="PTHR22916">
    <property type="entry name" value="GLYCOSYLTRANSFERASE"/>
    <property type="match status" value="1"/>
</dbReference>
<reference evidence="2 3" key="1">
    <citation type="submission" date="2015-08" db="EMBL/GenBank/DDBJ databases">
        <authorList>
            <person name="Varghese N."/>
        </authorList>
    </citation>
    <scope>NUCLEOTIDE SEQUENCE [LARGE SCALE GENOMIC DNA]</scope>
    <source>
        <strain evidence="2 3">DSM 18167</strain>
    </source>
</reference>